<protein>
    <submittedName>
        <fullName evidence="1">Transcriptional regulator (Global nitrogen)</fullName>
    </submittedName>
</protein>
<evidence type="ECO:0000313" key="1">
    <source>
        <dbReference type="EMBL" id="QWM89791.1"/>
    </source>
</evidence>
<dbReference type="GeneID" id="75692070"/>
<sequence length="126" mass="14407">MNKLVKTVNKDDLITEFLTSLNGILRLTDRELELMAELIRLDINYNKLPNEHKNIANRQNRKHIIQTLGITKDNLSRYIKAFKEKGILIAGPAEDELSVNKALIPEIIGDRVQVTIIIRIHGNNNI</sequence>
<proteinExistence type="predicted"/>
<keyword evidence="2" id="KW-1185">Reference proteome</keyword>
<organism evidence="1 2">
    <name type="scientific">uncultured phage cr77_1</name>
    <dbReference type="NCBI Taxonomy" id="2986410"/>
    <lineage>
        <taxon>Viruses</taxon>
        <taxon>Duplodnaviria</taxon>
        <taxon>Heunggongvirae</taxon>
        <taxon>Uroviricota</taxon>
        <taxon>Caudoviricetes</taxon>
        <taxon>Crassvirales</taxon>
        <taxon>Suoliviridae</taxon>
        <taxon>Boorivirinae</taxon>
        <taxon>Canhaevirus</taxon>
        <taxon>Canhaevirus faecalis</taxon>
    </lineage>
</organism>
<dbReference type="KEGG" id="vg:75692070"/>
<reference evidence="1 2" key="1">
    <citation type="submission" date="2021-04" db="EMBL/GenBank/DDBJ databases">
        <authorList>
            <person name="Shkoporov A.N."/>
            <person name="Stockdale S.R."/>
            <person name="Guerin E."/>
            <person name="Ross R.P."/>
            <person name="Hill C."/>
        </authorList>
    </citation>
    <scope>NUCLEOTIDE SEQUENCE [LARGE SCALE GENOMIC DNA]</scope>
    <source>
        <strain evidence="2">cr77_1</strain>
    </source>
</reference>
<gene>
    <name evidence="1" type="primary">gp_16561</name>
</gene>
<dbReference type="Proteomes" id="UP000827562">
    <property type="component" value="Segment"/>
</dbReference>
<evidence type="ECO:0000313" key="2">
    <source>
        <dbReference type="Proteomes" id="UP000827562"/>
    </source>
</evidence>
<accession>A0AAE7RUV3</accession>
<dbReference type="EMBL" id="MZ130482">
    <property type="protein sequence ID" value="QWM89791.1"/>
    <property type="molecule type" value="Genomic_DNA"/>
</dbReference>
<name>A0AAE7RUV3_9CAUD</name>
<dbReference type="RefSeq" id="YP_010359363.1">
    <property type="nucleotide sequence ID" value="NC_062772.1"/>
</dbReference>